<organism evidence="1">
    <name type="scientific">marine metagenome</name>
    <dbReference type="NCBI Taxonomy" id="408172"/>
    <lineage>
        <taxon>unclassified sequences</taxon>
        <taxon>metagenomes</taxon>
        <taxon>ecological metagenomes</taxon>
    </lineage>
</organism>
<proteinExistence type="predicted"/>
<dbReference type="AlphaFoldDB" id="A0A381PKZ8"/>
<dbReference type="InterPro" id="IPR010865">
    <property type="entry name" value="DUF1499"/>
</dbReference>
<dbReference type="PANTHER" id="PTHR34801:SF6">
    <property type="entry name" value="SLL1620 PROTEIN"/>
    <property type="match status" value="1"/>
</dbReference>
<evidence type="ECO:0000313" key="1">
    <source>
        <dbReference type="EMBL" id="SUZ67264.1"/>
    </source>
</evidence>
<evidence type="ECO:0008006" key="2">
    <source>
        <dbReference type="Google" id="ProtNLM"/>
    </source>
</evidence>
<dbReference type="Pfam" id="PF07386">
    <property type="entry name" value="DUF1499"/>
    <property type="match status" value="1"/>
</dbReference>
<reference evidence="1" key="1">
    <citation type="submission" date="2018-05" db="EMBL/GenBank/DDBJ databases">
        <authorList>
            <person name="Lanie J.A."/>
            <person name="Ng W.-L."/>
            <person name="Kazmierczak K.M."/>
            <person name="Andrzejewski T.M."/>
            <person name="Davidsen T.M."/>
            <person name="Wayne K.J."/>
            <person name="Tettelin H."/>
            <person name="Glass J.I."/>
            <person name="Rusch D."/>
            <person name="Podicherti R."/>
            <person name="Tsui H.-C.T."/>
            <person name="Winkler M.E."/>
        </authorList>
    </citation>
    <scope>NUCLEOTIDE SEQUENCE</scope>
</reference>
<protein>
    <recommendedName>
        <fullName evidence="2">DUF1499 domain-containing protein</fullName>
    </recommendedName>
</protein>
<gene>
    <name evidence="1" type="ORF">METZ01_LOCUS20118</name>
</gene>
<dbReference type="PIRSF" id="PIRSF026426">
    <property type="entry name" value="DUF1499"/>
    <property type="match status" value="1"/>
</dbReference>
<dbReference type="EMBL" id="UINC01001007">
    <property type="protein sequence ID" value="SUZ67264.1"/>
    <property type="molecule type" value="Genomic_DNA"/>
</dbReference>
<dbReference type="PROSITE" id="PS51257">
    <property type="entry name" value="PROKAR_LIPOPROTEIN"/>
    <property type="match status" value="1"/>
</dbReference>
<name>A0A381PKZ8_9ZZZZ</name>
<dbReference type="PANTHER" id="PTHR34801">
    <property type="entry name" value="EXPRESSED PROTEIN"/>
    <property type="match status" value="1"/>
</dbReference>
<sequence length="166" mass="19148">MGGFLKMPIKFQYGLKYLTKLMGAIIMLWGISGCSGSRPENLGLKNNLLAACPESPNCVLSQKSDPKHQIQPIRYAGSLEDTKDILNHVIRSMDDTRIITQNAVYWHIEFTTRWLRFIDDVEFYFVESEALIHLRSASRLGYWDFGVNRKRMKAIRSQFEKLAKDS</sequence>
<accession>A0A381PKZ8</accession>